<gene>
    <name evidence="2" type="ORF">ARMSODRAFT_975217</name>
</gene>
<proteinExistence type="predicted"/>
<evidence type="ECO:0000313" key="3">
    <source>
        <dbReference type="Proteomes" id="UP000218334"/>
    </source>
</evidence>
<feature type="region of interest" description="Disordered" evidence="1">
    <location>
        <begin position="106"/>
        <end position="137"/>
    </location>
</feature>
<dbReference type="Proteomes" id="UP000218334">
    <property type="component" value="Unassembled WGS sequence"/>
</dbReference>
<accession>A0A2H3C030</accession>
<dbReference type="AlphaFoldDB" id="A0A2H3C030"/>
<keyword evidence="3" id="KW-1185">Reference proteome</keyword>
<name>A0A2H3C030_9AGAR</name>
<organism evidence="2 3">
    <name type="scientific">Armillaria solidipes</name>
    <dbReference type="NCBI Taxonomy" id="1076256"/>
    <lineage>
        <taxon>Eukaryota</taxon>
        <taxon>Fungi</taxon>
        <taxon>Dikarya</taxon>
        <taxon>Basidiomycota</taxon>
        <taxon>Agaricomycotina</taxon>
        <taxon>Agaricomycetes</taxon>
        <taxon>Agaricomycetidae</taxon>
        <taxon>Agaricales</taxon>
        <taxon>Marasmiineae</taxon>
        <taxon>Physalacriaceae</taxon>
        <taxon>Armillaria</taxon>
    </lineage>
</organism>
<dbReference type="EMBL" id="KZ293429">
    <property type="protein sequence ID" value="PBK69513.1"/>
    <property type="molecule type" value="Genomic_DNA"/>
</dbReference>
<reference evidence="3" key="1">
    <citation type="journal article" date="2017" name="Nat. Ecol. Evol.">
        <title>Genome expansion and lineage-specific genetic innovations in the forest pathogenic fungi Armillaria.</title>
        <authorList>
            <person name="Sipos G."/>
            <person name="Prasanna A.N."/>
            <person name="Walter M.C."/>
            <person name="O'Connor E."/>
            <person name="Balint B."/>
            <person name="Krizsan K."/>
            <person name="Kiss B."/>
            <person name="Hess J."/>
            <person name="Varga T."/>
            <person name="Slot J."/>
            <person name="Riley R."/>
            <person name="Boka B."/>
            <person name="Rigling D."/>
            <person name="Barry K."/>
            <person name="Lee J."/>
            <person name="Mihaltcheva S."/>
            <person name="LaButti K."/>
            <person name="Lipzen A."/>
            <person name="Waldron R."/>
            <person name="Moloney N.M."/>
            <person name="Sperisen C."/>
            <person name="Kredics L."/>
            <person name="Vagvoelgyi C."/>
            <person name="Patrignani A."/>
            <person name="Fitzpatrick D."/>
            <person name="Nagy I."/>
            <person name="Doyle S."/>
            <person name="Anderson J.B."/>
            <person name="Grigoriev I.V."/>
            <person name="Gueldener U."/>
            <person name="Muensterkoetter M."/>
            <person name="Nagy L.G."/>
        </authorList>
    </citation>
    <scope>NUCLEOTIDE SEQUENCE [LARGE SCALE GENOMIC DNA]</scope>
    <source>
        <strain evidence="3">28-4</strain>
    </source>
</reference>
<protein>
    <submittedName>
        <fullName evidence="2">Uncharacterized protein</fullName>
    </submittedName>
</protein>
<evidence type="ECO:0000256" key="1">
    <source>
        <dbReference type="SAM" id="MobiDB-lite"/>
    </source>
</evidence>
<evidence type="ECO:0000313" key="2">
    <source>
        <dbReference type="EMBL" id="PBK69513.1"/>
    </source>
</evidence>
<sequence length="179" mass="19884">MNRPRQVVEEQRVHLCPYLLVSLRKTALSEECIFLRDAKVLLPGREHAILGQSWMVHWDRLVSSRRRILASSPPQREATAGGGSPVLTCIDITTLSLKQRVSAATSYRSRTQRDDVSNKPAISQHNDSRMDNPTLPGLRSECGVGTITDTRELTLLSLQHAKALQILDLTSSGEAAEME</sequence>